<comment type="caution">
    <text evidence="2">The sequence shown here is derived from an EMBL/GenBank/DDBJ whole genome shotgun (WGS) entry which is preliminary data.</text>
</comment>
<evidence type="ECO:0000313" key="3">
    <source>
        <dbReference type="Proteomes" id="UP000321685"/>
    </source>
</evidence>
<dbReference type="Proteomes" id="UP000321685">
    <property type="component" value="Unassembled WGS sequence"/>
</dbReference>
<dbReference type="EMBL" id="BJVJ01000055">
    <property type="protein sequence ID" value="GEL25481.1"/>
    <property type="molecule type" value="Genomic_DNA"/>
</dbReference>
<dbReference type="OrthoDB" id="5244810at2"/>
<evidence type="ECO:0000256" key="1">
    <source>
        <dbReference type="SAM" id="MobiDB-lite"/>
    </source>
</evidence>
<feature type="region of interest" description="Disordered" evidence="1">
    <location>
        <begin position="94"/>
        <end position="123"/>
    </location>
</feature>
<dbReference type="RefSeq" id="WP_147111766.1">
    <property type="nucleotide sequence ID" value="NZ_BJVJ01000055.1"/>
</dbReference>
<keyword evidence="3" id="KW-1185">Reference proteome</keyword>
<dbReference type="AlphaFoldDB" id="A0A511DKY6"/>
<evidence type="ECO:0000313" key="2">
    <source>
        <dbReference type="EMBL" id="GEL25481.1"/>
    </source>
</evidence>
<gene>
    <name evidence="2" type="ORF">PSU4_44350</name>
</gene>
<accession>A0A511DKY6</accession>
<proteinExistence type="predicted"/>
<protein>
    <submittedName>
        <fullName evidence="2">Uncharacterized protein</fullName>
    </submittedName>
</protein>
<reference evidence="2 3" key="1">
    <citation type="submission" date="2019-07" db="EMBL/GenBank/DDBJ databases">
        <title>Whole genome shotgun sequence of Pseudonocardia sulfidoxydans NBRC 16205.</title>
        <authorList>
            <person name="Hosoyama A."/>
            <person name="Uohara A."/>
            <person name="Ohji S."/>
            <person name="Ichikawa N."/>
        </authorList>
    </citation>
    <scope>NUCLEOTIDE SEQUENCE [LARGE SCALE GENOMIC DNA]</scope>
    <source>
        <strain evidence="2 3">NBRC 16205</strain>
    </source>
</reference>
<name>A0A511DKY6_9PSEU</name>
<sequence length="123" mass="12463">MTSPDPEAGPTCDGHSGVAGEARALLAGLIDRLQPMLDRYLGGPVTPSENTTCASCPVCALVAVLRGERPELGAQLAEHASGLLAVLRAALDEGAGATAPPGPPTGDEQPCRPTVQRITVTRG</sequence>
<organism evidence="2 3">
    <name type="scientific">Pseudonocardia sulfidoxydans NBRC 16205</name>
    <dbReference type="NCBI Taxonomy" id="1223511"/>
    <lineage>
        <taxon>Bacteria</taxon>
        <taxon>Bacillati</taxon>
        <taxon>Actinomycetota</taxon>
        <taxon>Actinomycetes</taxon>
        <taxon>Pseudonocardiales</taxon>
        <taxon>Pseudonocardiaceae</taxon>
        <taxon>Pseudonocardia</taxon>
    </lineage>
</organism>